<dbReference type="InterPro" id="IPR049986">
    <property type="entry name" value="T4SS_LegK1"/>
</dbReference>
<dbReference type="InterPro" id="IPR017441">
    <property type="entry name" value="Protein_kinase_ATP_BS"/>
</dbReference>
<dbReference type="OrthoDB" id="4103069at2"/>
<evidence type="ECO:0000256" key="3">
    <source>
        <dbReference type="PROSITE-ProRule" id="PRU10141"/>
    </source>
</evidence>
<dbReference type="InterPro" id="IPR000719">
    <property type="entry name" value="Prot_kinase_dom"/>
</dbReference>
<dbReference type="Proteomes" id="UP000054703">
    <property type="component" value="Unassembled WGS sequence"/>
</dbReference>
<keyword evidence="4" id="KW-0812">Transmembrane</keyword>
<dbReference type="SMART" id="SM00220">
    <property type="entry name" value="S_TKc"/>
    <property type="match status" value="1"/>
</dbReference>
<evidence type="ECO:0000256" key="4">
    <source>
        <dbReference type="SAM" id="Phobius"/>
    </source>
</evidence>
<feature type="transmembrane region" description="Helical" evidence="4">
    <location>
        <begin position="483"/>
        <end position="505"/>
    </location>
</feature>
<keyword evidence="4" id="KW-1133">Transmembrane helix</keyword>
<dbReference type="Pfam" id="PF00069">
    <property type="entry name" value="Pkinase"/>
    <property type="match status" value="1"/>
</dbReference>
<keyword evidence="7" id="KW-1185">Reference proteome</keyword>
<keyword evidence="6" id="KW-0808">Transferase</keyword>
<comment type="caution">
    <text evidence="6">The sequence shown here is derived from an EMBL/GenBank/DDBJ whole genome shotgun (WGS) entry which is preliminary data.</text>
</comment>
<evidence type="ECO:0000256" key="1">
    <source>
        <dbReference type="ARBA" id="ARBA00022741"/>
    </source>
</evidence>
<name>A0A0W0YR32_9GAMM</name>
<feature type="domain" description="Protein kinase" evidence="5">
    <location>
        <begin position="80"/>
        <end position="374"/>
    </location>
</feature>
<dbReference type="AlphaFoldDB" id="A0A0W0YR32"/>
<dbReference type="EC" id="2.7.12.2" evidence="6"/>
<dbReference type="PANTHER" id="PTHR44167:SF24">
    <property type="entry name" value="SERINE_THREONINE-PROTEIN KINASE CHK2"/>
    <property type="match status" value="1"/>
</dbReference>
<dbReference type="PROSITE" id="PS00107">
    <property type="entry name" value="PROTEIN_KINASE_ATP"/>
    <property type="match status" value="1"/>
</dbReference>
<dbReference type="STRING" id="45074.Lsan_2453"/>
<gene>
    <name evidence="6" type="ORF">Lsan_2453</name>
</gene>
<sequence>MSIKINLDPTQIHEANLGESERNALQEFLKSKHIDNMCLKNQDYQYTTTQGIEYVFCFTKSLLRRKRSKNKEGERFEIFDLSNEPLGQGGYAVVHPILGTIKFEANNPILKTSKNRIVKIEQHNEYDRSHSVLQEYNNLVHVGHLGAKPPVFVHNNGNKSLLVMKQAKGIPLETLLNPNKRKKCADFIPVLTVEKRLEITFAILDAVTEQVIDKDLIHRDLKPGNMIIDLSKTSSITIDKEGNINVDSPSKVTIIDYGNAIRGARIENRRVGTAAYRPPELYWGTPSYTQKSDAYAVGRILSYLWGDNYKNYYLDHKSPWSEIKKKTTNNDLFSDPQIALFKKDEEQIKQCLNGLLKENIAERWTVEEARQSFLKMDLRKYQLKKAQHVSKIELRQYEEAIEKQIQTIVTLILRLSKKGDELIHRGFKQEGKKAEYLAKKLKQYTETLAKNPDPTLFTLYRRKCFKKIDSSRKLLQKHRDSRWIVAEIITAISLLGIGYLFALGVNYQITGRFGLFSQTKSDQTVERIRNSIYQLS</sequence>
<dbReference type="InterPro" id="IPR011009">
    <property type="entry name" value="Kinase-like_dom_sf"/>
</dbReference>
<dbReference type="SUPFAM" id="SSF56112">
    <property type="entry name" value="Protein kinase-like (PK-like)"/>
    <property type="match status" value="1"/>
</dbReference>
<dbReference type="PROSITE" id="PS50011">
    <property type="entry name" value="PROTEIN_KINASE_DOM"/>
    <property type="match status" value="1"/>
</dbReference>
<dbReference type="PANTHER" id="PTHR44167">
    <property type="entry name" value="OVARIAN-SPECIFIC SERINE/THREONINE-PROTEIN KINASE LOK-RELATED"/>
    <property type="match status" value="1"/>
</dbReference>
<feature type="binding site" evidence="3">
    <location>
        <position position="119"/>
    </location>
    <ligand>
        <name>ATP</name>
        <dbReference type="ChEBI" id="CHEBI:30616"/>
    </ligand>
</feature>
<reference evidence="6 7" key="1">
    <citation type="submission" date="2015-11" db="EMBL/GenBank/DDBJ databases">
        <title>Genomic analysis of 38 Legionella species identifies large and diverse effector repertoires.</title>
        <authorList>
            <person name="Burstein D."/>
            <person name="Amaro F."/>
            <person name="Zusman T."/>
            <person name="Lifshitz Z."/>
            <person name="Cohen O."/>
            <person name="Gilbert J.A."/>
            <person name="Pupko T."/>
            <person name="Shuman H.A."/>
            <person name="Segal G."/>
        </authorList>
    </citation>
    <scope>NUCLEOTIDE SEQUENCE [LARGE SCALE GENOMIC DNA]</scope>
    <source>
        <strain evidence="6 7">SC-63-C7</strain>
    </source>
</reference>
<organism evidence="6 7">
    <name type="scientific">Legionella santicrucis</name>
    <dbReference type="NCBI Taxonomy" id="45074"/>
    <lineage>
        <taxon>Bacteria</taxon>
        <taxon>Pseudomonadati</taxon>
        <taxon>Pseudomonadota</taxon>
        <taxon>Gammaproteobacteria</taxon>
        <taxon>Legionellales</taxon>
        <taxon>Legionellaceae</taxon>
        <taxon>Legionella</taxon>
    </lineage>
</organism>
<evidence type="ECO:0000313" key="6">
    <source>
        <dbReference type="EMBL" id="KTD59102.1"/>
    </source>
</evidence>
<dbReference type="Gene3D" id="1.10.510.10">
    <property type="entry name" value="Transferase(Phosphotransferase) domain 1"/>
    <property type="match status" value="1"/>
</dbReference>
<dbReference type="GO" id="GO:0005524">
    <property type="term" value="F:ATP binding"/>
    <property type="evidence" value="ECO:0007669"/>
    <property type="project" value="UniProtKB-UniRule"/>
</dbReference>
<keyword evidence="6" id="KW-0418">Kinase</keyword>
<proteinExistence type="predicted"/>
<dbReference type="PROSITE" id="PS00108">
    <property type="entry name" value="PROTEIN_KINASE_ST"/>
    <property type="match status" value="1"/>
</dbReference>
<keyword evidence="1 3" id="KW-0547">Nucleotide-binding</keyword>
<dbReference type="RefSeq" id="WP_058514543.1">
    <property type="nucleotide sequence ID" value="NZ_CAAAIH010000068.1"/>
</dbReference>
<evidence type="ECO:0000313" key="7">
    <source>
        <dbReference type="Proteomes" id="UP000054703"/>
    </source>
</evidence>
<keyword evidence="2 3" id="KW-0067">ATP-binding</keyword>
<dbReference type="EMBL" id="LNYU01000056">
    <property type="protein sequence ID" value="KTD59102.1"/>
    <property type="molecule type" value="Genomic_DNA"/>
</dbReference>
<keyword evidence="4" id="KW-0472">Membrane</keyword>
<dbReference type="PATRIC" id="fig|45074.5.peg.2627"/>
<accession>A0A0W0YR32</accession>
<protein>
    <submittedName>
        <fullName evidence="6">Serine/threonine-protein kinase</fullName>
        <ecNumber evidence="6">2.7.12.2</ecNumber>
    </submittedName>
</protein>
<dbReference type="NCBIfam" id="NF043056">
    <property type="entry name" value="T4SS_LegK1"/>
    <property type="match status" value="1"/>
</dbReference>
<dbReference type="InterPro" id="IPR008271">
    <property type="entry name" value="Ser/Thr_kinase_AS"/>
</dbReference>
<dbReference type="GO" id="GO:0004674">
    <property type="term" value="F:protein serine/threonine kinase activity"/>
    <property type="evidence" value="ECO:0007669"/>
    <property type="project" value="TreeGrafter"/>
</dbReference>
<evidence type="ECO:0000256" key="2">
    <source>
        <dbReference type="ARBA" id="ARBA00022840"/>
    </source>
</evidence>
<evidence type="ECO:0000259" key="5">
    <source>
        <dbReference type="PROSITE" id="PS50011"/>
    </source>
</evidence>